<evidence type="ECO:0000313" key="6">
    <source>
        <dbReference type="Proteomes" id="UP001596108"/>
    </source>
</evidence>
<dbReference type="Gene3D" id="1.10.10.60">
    <property type="entry name" value="Homeodomain-like"/>
    <property type="match status" value="2"/>
</dbReference>
<dbReference type="CDD" id="cd06986">
    <property type="entry name" value="cupin_MmsR-like_N"/>
    <property type="match status" value="1"/>
</dbReference>
<dbReference type="PROSITE" id="PS01124">
    <property type="entry name" value="HTH_ARAC_FAMILY_2"/>
    <property type="match status" value="1"/>
</dbReference>
<comment type="caution">
    <text evidence="5">The sequence shown here is derived from an EMBL/GenBank/DDBJ whole genome shotgun (WGS) entry which is preliminary data.</text>
</comment>
<keyword evidence="2" id="KW-0238">DNA-binding</keyword>
<dbReference type="InterPro" id="IPR018060">
    <property type="entry name" value="HTH_AraC"/>
</dbReference>
<keyword evidence="1" id="KW-0805">Transcription regulation</keyword>
<proteinExistence type="predicted"/>
<keyword evidence="6" id="KW-1185">Reference proteome</keyword>
<accession>A0ABW0R4P7</accession>
<dbReference type="EMBL" id="JBHSNC010000053">
    <property type="protein sequence ID" value="MFC5531310.1"/>
    <property type="molecule type" value="Genomic_DNA"/>
</dbReference>
<dbReference type="PANTHER" id="PTHR43280:SF30">
    <property type="entry name" value="MMSAB OPERON REGULATORY PROTEIN"/>
    <property type="match status" value="1"/>
</dbReference>
<dbReference type="Pfam" id="PF02311">
    <property type="entry name" value="AraC_binding"/>
    <property type="match status" value="1"/>
</dbReference>
<gene>
    <name evidence="5" type="ORF">ACFPQ4_17975</name>
</gene>
<dbReference type="InterPro" id="IPR009057">
    <property type="entry name" value="Homeodomain-like_sf"/>
</dbReference>
<dbReference type="Proteomes" id="UP001596108">
    <property type="component" value="Unassembled WGS sequence"/>
</dbReference>
<name>A0ABW0R4P7_9BACL</name>
<dbReference type="Gene3D" id="2.60.120.280">
    <property type="entry name" value="Regulatory protein AraC"/>
    <property type="match status" value="1"/>
</dbReference>
<dbReference type="SUPFAM" id="SSF46689">
    <property type="entry name" value="Homeodomain-like"/>
    <property type="match status" value="2"/>
</dbReference>
<dbReference type="InterPro" id="IPR037923">
    <property type="entry name" value="HTH-like"/>
</dbReference>
<dbReference type="SUPFAM" id="SSF51215">
    <property type="entry name" value="Regulatory protein AraC"/>
    <property type="match status" value="1"/>
</dbReference>
<evidence type="ECO:0000256" key="3">
    <source>
        <dbReference type="ARBA" id="ARBA00023163"/>
    </source>
</evidence>
<dbReference type="PANTHER" id="PTHR43280">
    <property type="entry name" value="ARAC-FAMILY TRANSCRIPTIONAL REGULATOR"/>
    <property type="match status" value="1"/>
</dbReference>
<sequence length="285" mass="32362">MIPDHYILEHGFNAYRKPSELSLATSGYGRPMGGHKIGPAIHDYYLIHTVKSGRGQFICRGKRYNCSAGDTFYIFPGELFSYEADAKNPWEYLWASFNGRMAGELLRLIGVTPERAVTHRANEQIHAYYERTRETFQASEIPALVDLEGSAYLRLLLFELGKSNREHIVDDTSNQSDSEKRVKYAASLIKTQYSQALSIETLASSLGYHRVYFSNLFKQVMGKSPKQYLYDVRMEQAKLLLASTALTIEQIAGSVGYGDSLYFSKHYQRWSGLSPTAYRKATKLT</sequence>
<dbReference type="RefSeq" id="WP_378113268.1">
    <property type="nucleotide sequence ID" value="NZ_JBHSNC010000053.1"/>
</dbReference>
<evidence type="ECO:0000256" key="1">
    <source>
        <dbReference type="ARBA" id="ARBA00023015"/>
    </source>
</evidence>
<feature type="domain" description="HTH araC/xylS-type" evidence="4">
    <location>
        <begin position="183"/>
        <end position="281"/>
    </location>
</feature>
<organism evidence="5 6">
    <name type="scientific">Cohnella yongneupensis</name>
    <dbReference type="NCBI Taxonomy" id="425006"/>
    <lineage>
        <taxon>Bacteria</taxon>
        <taxon>Bacillati</taxon>
        <taxon>Bacillota</taxon>
        <taxon>Bacilli</taxon>
        <taxon>Bacillales</taxon>
        <taxon>Paenibacillaceae</taxon>
        <taxon>Cohnella</taxon>
    </lineage>
</organism>
<protein>
    <submittedName>
        <fullName evidence="5">AraC family transcriptional regulator</fullName>
    </submittedName>
</protein>
<keyword evidence="3" id="KW-0804">Transcription</keyword>
<evidence type="ECO:0000313" key="5">
    <source>
        <dbReference type="EMBL" id="MFC5531310.1"/>
    </source>
</evidence>
<evidence type="ECO:0000259" key="4">
    <source>
        <dbReference type="PROSITE" id="PS01124"/>
    </source>
</evidence>
<reference evidence="6" key="1">
    <citation type="journal article" date="2019" name="Int. J. Syst. Evol. Microbiol.">
        <title>The Global Catalogue of Microorganisms (GCM) 10K type strain sequencing project: providing services to taxonomists for standard genome sequencing and annotation.</title>
        <authorList>
            <consortium name="The Broad Institute Genomics Platform"/>
            <consortium name="The Broad Institute Genome Sequencing Center for Infectious Disease"/>
            <person name="Wu L."/>
            <person name="Ma J."/>
        </authorList>
    </citation>
    <scope>NUCLEOTIDE SEQUENCE [LARGE SCALE GENOMIC DNA]</scope>
    <source>
        <strain evidence="6">CGMCC 1.18578</strain>
    </source>
</reference>
<dbReference type="Pfam" id="PF12833">
    <property type="entry name" value="HTH_18"/>
    <property type="match status" value="1"/>
</dbReference>
<dbReference type="InterPro" id="IPR003313">
    <property type="entry name" value="AraC-bd"/>
</dbReference>
<dbReference type="SMART" id="SM00342">
    <property type="entry name" value="HTH_ARAC"/>
    <property type="match status" value="1"/>
</dbReference>
<evidence type="ECO:0000256" key="2">
    <source>
        <dbReference type="ARBA" id="ARBA00023125"/>
    </source>
</evidence>